<comment type="caution">
    <text evidence="4">The sequence shown here is derived from an EMBL/GenBank/DDBJ whole genome shotgun (WGS) entry which is preliminary data.</text>
</comment>
<dbReference type="GO" id="GO:0008233">
    <property type="term" value="F:peptidase activity"/>
    <property type="evidence" value="ECO:0007669"/>
    <property type="project" value="UniProtKB-KW"/>
</dbReference>
<dbReference type="EMBL" id="BARV01009464">
    <property type="protein sequence ID" value="GAI16345.1"/>
    <property type="molecule type" value="Genomic_DNA"/>
</dbReference>
<protein>
    <recommendedName>
        <fullName evidence="5">Peptidase U32 collagenase domain-containing protein</fullName>
    </recommendedName>
</protein>
<dbReference type="InterPro" id="IPR051454">
    <property type="entry name" value="RNA/ubiquinone_mod_enzymes"/>
</dbReference>
<reference evidence="4" key="1">
    <citation type="journal article" date="2014" name="Front. Microbiol.">
        <title>High frequency of phylogenetically diverse reductive dehalogenase-homologous genes in deep subseafloor sedimentary metagenomes.</title>
        <authorList>
            <person name="Kawai M."/>
            <person name="Futagami T."/>
            <person name="Toyoda A."/>
            <person name="Takaki Y."/>
            <person name="Nishi S."/>
            <person name="Hori S."/>
            <person name="Arai W."/>
            <person name="Tsubouchi T."/>
            <person name="Morono Y."/>
            <person name="Uchiyama I."/>
            <person name="Ito T."/>
            <person name="Fujiyama A."/>
            <person name="Inagaki F."/>
            <person name="Takami H."/>
        </authorList>
    </citation>
    <scope>NUCLEOTIDE SEQUENCE</scope>
    <source>
        <strain evidence="4">Expedition CK06-06</strain>
    </source>
</reference>
<accession>X1MNS7</accession>
<sequence length="191" mass="21354">MKILSPLSRAEEVELLCKAGVDQFYCGLVHEDEALNDRPNTSKFNIGSIEELTQAVKIAHRFKRCVFLVINNLSPNLDKAINQVKIAEQIGITGVIISNPLLMEKIRKMELKLDLCVSCLTGILNSQAINFFKQFGVKVVHLPRHLGIKDLEMLSKNVSGIELCVFGLNGMCINIEAFCSLHCLKKAILFR</sequence>
<evidence type="ECO:0008006" key="5">
    <source>
        <dbReference type="Google" id="ProtNLM"/>
    </source>
</evidence>
<evidence type="ECO:0000256" key="1">
    <source>
        <dbReference type="ARBA" id="ARBA00022670"/>
    </source>
</evidence>
<dbReference type="AlphaFoldDB" id="X1MNS7"/>
<evidence type="ECO:0000256" key="3">
    <source>
        <dbReference type="ARBA" id="ARBA00038374"/>
    </source>
</evidence>
<evidence type="ECO:0000256" key="2">
    <source>
        <dbReference type="ARBA" id="ARBA00022801"/>
    </source>
</evidence>
<evidence type="ECO:0000313" key="4">
    <source>
        <dbReference type="EMBL" id="GAI16345.1"/>
    </source>
</evidence>
<dbReference type="InterPro" id="IPR001539">
    <property type="entry name" value="Peptidase_U32"/>
</dbReference>
<gene>
    <name evidence="4" type="ORF">S06H3_18660</name>
</gene>
<organism evidence="4">
    <name type="scientific">marine sediment metagenome</name>
    <dbReference type="NCBI Taxonomy" id="412755"/>
    <lineage>
        <taxon>unclassified sequences</taxon>
        <taxon>metagenomes</taxon>
        <taxon>ecological metagenomes</taxon>
    </lineage>
</organism>
<keyword evidence="1" id="KW-0645">Protease</keyword>
<dbReference type="PANTHER" id="PTHR30217:SF6">
    <property type="entry name" value="TRNA HYDROXYLATION PROTEIN P"/>
    <property type="match status" value="1"/>
</dbReference>
<feature type="non-terminal residue" evidence="4">
    <location>
        <position position="191"/>
    </location>
</feature>
<dbReference type="PANTHER" id="PTHR30217">
    <property type="entry name" value="PEPTIDASE U32 FAMILY"/>
    <property type="match status" value="1"/>
</dbReference>
<keyword evidence="2" id="KW-0378">Hydrolase</keyword>
<name>X1MNS7_9ZZZZ</name>
<comment type="similarity">
    <text evidence="3">Belongs to the peptidase U32 family.</text>
</comment>
<proteinExistence type="inferred from homology"/>
<dbReference type="Pfam" id="PF01136">
    <property type="entry name" value="Peptidase_U32"/>
    <property type="match status" value="1"/>
</dbReference>
<dbReference type="GO" id="GO:0006508">
    <property type="term" value="P:proteolysis"/>
    <property type="evidence" value="ECO:0007669"/>
    <property type="project" value="UniProtKB-KW"/>
</dbReference>